<dbReference type="AlphaFoldDB" id="A0A9X2XVS1"/>
<proteinExistence type="predicted"/>
<evidence type="ECO:0000313" key="2">
    <source>
        <dbReference type="Proteomes" id="UP001155483"/>
    </source>
</evidence>
<dbReference type="RefSeq" id="WP_279297354.1">
    <property type="nucleotide sequence ID" value="NZ_JAOTIF010000008.1"/>
</dbReference>
<gene>
    <name evidence="1" type="ORF">OCK74_12355</name>
</gene>
<name>A0A9X2XVS1_9BACT</name>
<keyword evidence="2" id="KW-1185">Reference proteome</keyword>
<sequence length="71" mass="7770">MVKRVKPCQSWRGNFFVVPDDTTISIPISKGPGSGAEFFYDGVGAEAGVLAEFFDGDELVILLAEGFFYFL</sequence>
<reference evidence="1" key="1">
    <citation type="submission" date="2022-09" db="EMBL/GenBank/DDBJ databases">
        <authorList>
            <person name="Yuan C."/>
            <person name="Ke Z."/>
        </authorList>
    </citation>
    <scope>NUCLEOTIDE SEQUENCE</scope>
    <source>
        <strain evidence="1">LB-8</strain>
    </source>
</reference>
<protein>
    <submittedName>
        <fullName evidence="1">Uncharacterized protein</fullName>
    </submittedName>
</protein>
<reference evidence="1" key="2">
    <citation type="submission" date="2023-04" db="EMBL/GenBank/DDBJ databases">
        <title>Paracnuella aquatica gen. nov., sp. nov., a member of the family Chitinophagaceae isolated from a hot spring.</title>
        <authorList>
            <person name="Wang C."/>
        </authorList>
    </citation>
    <scope>NUCLEOTIDE SEQUENCE</scope>
    <source>
        <strain evidence="1">LB-8</strain>
    </source>
</reference>
<organism evidence="1 2">
    <name type="scientific">Paraflavisolibacter caeni</name>
    <dbReference type="NCBI Taxonomy" id="2982496"/>
    <lineage>
        <taxon>Bacteria</taxon>
        <taxon>Pseudomonadati</taxon>
        <taxon>Bacteroidota</taxon>
        <taxon>Chitinophagia</taxon>
        <taxon>Chitinophagales</taxon>
        <taxon>Chitinophagaceae</taxon>
        <taxon>Paraflavisolibacter</taxon>
    </lineage>
</organism>
<dbReference type="Proteomes" id="UP001155483">
    <property type="component" value="Unassembled WGS sequence"/>
</dbReference>
<dbReference type="EMBL" id="JAOTIF010000008">
    <property type="protein sequence ID" value="MCU7549915.1"/>
    <property type="molecule type" value="Genomic_DNA"/>
</dbReference>
<accession>A0A9X2XVS1</accession>
<comment type="caution">
    <text evidence="1">The sequence shown here is derived from an EMBL/GenBank/DDBJ whole genome shotgun (WGS) entry which is preliminary data.</text>
</comment>
<evidence type="ECO:0000313" key="1">
    <source>
        <dbReference type="EMBL" id="MCU7549915.1"/>
    </source>
</evidence>